<organism evidence="1 2">
    <name type="scientific">Plasmodium malariae</name>
    <dbReference type="NCBI Taxonomy" id="5858"/>
    <lineage>
        <taxon>Eukaryota</taxon>
        <taxon>Sar</taxon>
        <taxon>Alveolata</taxon>
        <taxon>Apicomplexa</taxon>
        <taxon>Aconoidasida</taxon>
        <taxon>Haemosporida</taxon>
        <taxon>Plasmodiidae</taxon>
        <taxon>Plasmodium</taxon>
        <taxon>Plasmodium (Plasmodium)</taxon>
    </lineage>
</organism>
<accession>A0A1A8WYW1</accession>
<dbReference type="EMBL" id="FLQW01004165">
    <property type="protein sequence ID" value="SBS96599.1"/>
    <property type="molecule type" value="Genomic_DNA"/>
</dbReference>
<name>A0A1A8WYW1_PLAMA</name>
<dbReference type="Proteomes" id="UP000078597">
    <property type="component" value="Unassembled WGS sequence"/>
</dbReference>
<evidence type="ECO:0000313" key="2">
    <source>
        <dbReference type="Proteomes" id="UP000078597"/>
    </source>
</evidence>
<proteinExistence type="predicted"/>
<protein>
    <submittedName>
        <fullName evidence="1">Uncharacterized protein</fullName>
    </submittedName>
</protein>
<evidence type="ECO:0000313" key="1">
    <source>
        <dbReference type="EMBL" id="SBS96599.1"/>
    </source>
</evidence>
<gene>
    <name evidence="1" type="ORF">PMALA_055160</name>
</gene>
<dbReference type="AlphaFoldDB" id="A0A1A8WYW1"/>
<reference evidence="2" key="1">
    <citation type="submission" date="2016-05" db="EMBL/GenBank/DDBJ databases">
        <authorList>
            <person name="Naeem Raeece"/>
        </authorList>
    </citation>
    <scope>NUCLEOTIDE SEQUENCE [LARGE SCALE GENOMIC DNA]</scope>
</reference>
<sequence length="138" mass="16312">MYKNDSDLFELKYQNKRSLIETISRSGHPKIKFPTDKSTQEIHHPNELEGQHETLILPQGSTMDIGIKQSEEEIYEKKKDKKKTDPKLVQKYIWKYSKNAEMYNGKNNKGPFSKKFPEENTKEELKIYPNIIVDEHII</sequence>